<dbReference type="InterPro" id="IPR036259">
    <property type="entry name" value="MFS_trans_sf"/>
</dbReference>
<dbReference type="Proteomes" id="UP000010445">
    <property type="component" value="Unassembled WGS sequence"/>
</dbReference>
<feature type="transmembrane region" description="Helical" evidence="5">
    <location>
        <begin position="184"/>
        <end position="206"/>
    </location>
</feature>
<feature type="transmembrane region" description="Helical" evidence="5">
    <location>
        <begin position="120"/>
        <end position="143"/>
    </location>
</feature>
<dbReference type="SUPFAM" id="SSF103473">
    <property type="entry name" value="MFS general substrate transporter"/>
    <property type="match status" value="1"/>
</dbReference>
<feature type="transmembrane region" description="Helical" evidence="5">
    <location>
        <begin position="149"/>
        <end position="172"/>
    </location>
</feature>
<feature type="transmembrane region" description="Helical" evidence="5">
    <location>
        <begin position="277"/>
        <end position="303"/>
    </location>
</feature>
<feature type="transmembrane region" description="Helical" evidence="5">
    <location>
        <begin position="61"/>
        <end position="79"/>
    </location>
</feature>
<feature type="transmembrane region" description="Helical" evidence="5">
    <location>
        <begin position="345"/>
        <end position="364"/>
    </location>
</feature>
<dbReference type="InterPro" id="IPR011701">
    <property type="entry name" value="MFS"/>
</dbReference>
<dbReference type="EMBL" id="AMEM01000019">
    <property type="protein sequence ID" value="EKX89896.1"/>
    <property type="molecule type" value="Genomic_DNA"/>
</dbReference>
<keyword evidence="4 5" id="KW-0472">Membrane</keyword>
<feature type="transmembrane region" description="Helical" evidence="5">
    <location>
        <begin position="250"/>
        <end position="271"/>
    </location>
</feature>
<dbReference type="AlphaFoldDB" id="L1MG58"/>
<dbReference type="InterPro" id="IPR052714">
    <property type="entry name" value="MFS_Exporter"/>
</dbReference>
<dbReference type="STRING" id="1035195.HMPREF9997_01591"/>
<keyword evidence="3 5" id="KW-1133">Transmembrane helix</keyword>
<dbReference type="GO" id="GO:0005886">
    <property type="term" value="C:plasma membrane"/>
    <property type="evidence" value="ECO:0007669"/>
    <property type="project" value="UniProtKB-SubCell"/>
</dbReference>
<evidence type="ECO:0000313" key="7">
    <source>
        <dbReference type="EMBL" id="EKX89896.1"/>
    </source>
</evidence>
<proteinExistence type="predicted"/>
<dbReference type="eggNOG" id="COG2814">
    <property type="taxonomic scope" value="Bacteria"/>
</dbReference>
<feature type="domain" description="Major facilitator superfamily (MFS) profile" evidence="6">
    <location>
        <begin position="1"/>
        <end position="367"/>
    </location>
</feature>
<dbReference type="PROSITE" id="PS50850">
    <property type="entry name" value="MFS"/>
    <property type="match status" value="1"/>
</dbReference>
<feature type="transmembrane region" description="Helical" evidence="5">
    <location>
        <begin position="315"/>
        <end position="339"/>
    </location>
</feature>
<evidence type="ECO:0000256" key="3">
    <source>
        <dbReference type="ARBA" id="ARBA00022989"/>
    </source>
</evidence>
<dbReference type="InterPro" id="IPR020846">
    <property type="entry name" value="MFS_dom"/>
</dbReference>
<dbReference type="Pfam" id="PF07690">
    <property type="entry name" value="MFS_1"/>
    <property type="match status" value="1"/>
</dbReference>
<feature type="transmembrane region" description="Helical" evidence="5">
    <location>
        <begin position="85"/>
        <end position="108"/>
    </location>
</feature>
<gene>
    <name evidence="7" type="ORF">HMPREF9997_01591</name>
</gene>
<dbReference type="PANTHER" id="PTHR23531">
    <property type="entry name" value="QUINOLENE RESISTANCE PROTEIN NORA"/>
    <property type="match status" value="1"/>
</dbReference>
<dbReference type="PANTHER" id="PTHR23531:SF1">
    <property type="entry name" value="QUINOLENE RESISTANCE PROTEIN NORA"/>
    <property type="match status" value="1"/>
</dbReference>
<sequence>MAVAAAFLSWAVLLPVVPLGVLTSGGSDALAGATTAIFMGCSVLTQWNTPRALRRFGYTPVMVFAAIMLGVPALGHITLDDAPFVLALSAFRGIGFGALTVAESALIAELVPKRFLGRASGLLGLAIGLAQLVGLPLGVWLATEYSFTSVYILGAVVGLLAAVACIFIPWIVAEGGGSGGGDSIPWRAVVVPCVGITTVAMGFGAVSSFLPAASSSGVVAGLILAVVGGAQMIARYLAGVTADRMGGPGLLLIPSLACGVAGLVIVSLALLLGWPAWVLLVGALVFGRGFGAIQNETLLLLFGSLPRTRLSDGSAIWNMAFDGGTGVGSLILGVIAVKLAYPETFAVATFLVAVGLAVVWARVFPKIDLRQVGPPRKA</sequence>
<evidence type="ECO:0000256" key="2">
    <source>
        <dbReference type="ARBA" id="ARBA00022692"/>
    </source>
</evidence>
<dbReference type="Gene3D" id="1.20.1250.20">
    <property type="entry name" value="MFS general substrate transporter like domains"/>
    <property type="match status" value="2"/>
</dbReference>
<keyword evidence="2 5" id="KW-0812">Transmembrane</keyword>
<evidence type="ECO:0000259" key="6">
    <source>
        <dbReference type="PROSITE" id="PS50850"/>
    </source>
</evidence>
<reference evidence="7 8" key="1">
    <citation type="submission" date="2012-05" db="EMBL/GenBank/DDBJ databases">
        <authorList>
            <person name="Weinstock G."/>
            <person name="Sodergren E."/>
            <person name="Lobos E.A."/>
            <person name="Fulton L."/>
            <person name="Fulton R."/>
            <person name="Courtney L."/>
            <person name="Fronick C."/>
            <person name="O'Laughlin M."/>
            <person name="Godfrey J."/>
            <person name="Wilson R.M."/>
            <person name="Miner T."/>
            <person name="Farmer C."/>
            <person name="Delehaunty K."/>
            <person name="Cordes M."/>
            <person name="Minx P."/>
            <person name="Tomlinson C."/>
            <person name="Chen J."/>
            <person name="Wollam A."/>
            <person name="Pepin K.H."/>
            <person name="Bhonagiri V."/>
            <person name="Zhang X."/>
            <person name="Suruliraj S."/>
            <person name="Warren W."/>
            <person name="Mitreva M."/>
            <person name="Mardis E.R."/>
            <person name="Wilson R.K."/>
        </authorList>
    </citation>
    <scope>NUCLEOTIDE SEQUENCE [LARGE SCALE GENOMIC DNA]</scope>
    <source>
        <strain evidence="7 8">F0235</strain>
    </source>
</reference>
<keyword evidence="8" id="KW-1185">Reference proteome</keyword>
<organism evidence="7 8">
    <name type="scientific">Corynebacterium durum F0235</name>
    <dbReference type="NCBI Taxonomy" id="1035195"/>
    <lineage>
        <taxon>Bacteria</taxon>
        <taxon>Bacillati</taxon>
        <taxon>Actinomycetota</taxon>
        <taxon>Actinomycetes</taxon>
        <taxon>Mycobacteriales</taxon>
        <taxon>Corynebacteriaceae</taxon>
        <taxon>Corynebacterium</taxon>
    </lineage>
</organism>
<dbReference type="PATRIC" id="fig|1035195.3.peg.1432"/>
<dbReference type="GO" id="GO:0022857">
    <property type="term" value="F:transmembrane transporter activity"/>
    <property type="evidence" value="ECO:0007669"/>
    <property type="project" value="InterPro"/>
</dbReference>
<comment type="caution">
    <text evidence="7">The sequence shown here is derived from an EMBL/GenBank/DDBJ whole genome shotgun (WGS) entry which is preliminary data.</text>
</comment>
<evidence type="ECO:0000256" key="1">
    <source>
        <dbReference type="ARBA" id="ARBA00004651"/>
    </source>
</evidence>
<accession>L1MG58</accession>
<comment type="subcellular location">
    <subcellularLocation>
        <location evidence="1">Cell membrane</location>
        <topology evidence="1">Multi-pass membrane protein</topology>
    </subcellularLocation>
</comment>
<dbReference type="HOGENOM" id="CLU_001265_10_13_11"/>
<name>L1MG58_9CORY</name>
<feature type="transmembrane region" description="Helical" evidence="5">
    <location>
        <begin position="218"/>
        <end position="238"/>
    </location>
</feature>
<evidence type="ECO:0000256" key="4">
    <source>
        <dbReference type="ARBA" id="ARBA00023136"/>
    </source>
</evidence>
<protein>
    <submittedName>
        <fullName evidence="7">Transporter, major facilitator family protein</fullName>
    </submittedName>
</protein>
<evidence type="ECO:0000256" key="5">
    <source>
        <dbReference type="SAM" id="Phobius"/>
    </source>
</evidence>
<evidence type="ECO:0000313" key="8">
    <source>
        <dbReference type="Proteomes" id="UP000010445"/>
    </source>
</evidence>